<dbReference type="PRINTS" id="PR00947">
    <property type="entry name" value="CUTICLE"/>
</dbReference>
<dbReference type="InterPro" id="IPR000618">
    <property type="entry name" value="Insect_cuticle"/>
</dbReference>
<accession>T1K6T8</accession>
<dbReference type="InterPro" id="IPR029070">
    <property type="entry name" value="Chitinase_insertion_sf"/>
</dbReference>
<evidence type="ECO:0000256" key="3">
    <source>
        <dbReference type="SAM" id="MobiDB-lite"/>
    </source>
</evidence>
<feature type="chain" id="PRO_5004591289" description="Cuticle protein 16.8" evidence="4">
    <location>
        <begin position="18"/>
        <end position="189"/>
    </location>
</feature>
<reference evidence="5" key="2">
    <citation type="submission" date="2015-06" db="UniProtKB">
        <authorList>
            <consortium name="EnsemblMetazoa"/>
        </authorList>
    </citation>
    <scope>IDENTIFICATION</scope>
</reference>
<reference evidence="6" key="1">
    <citation type="submission" date="2011-08" db="EMBL/GenBank/DDBJ databases">
        <authorList>
            <person name="Rombauts S."/>
        </authorList>
    </citation>
    <scope>NUCLEOTIDE SEQUENCE</scope>
    <source>
        <strain evidence="6">London</strain>
    </source>
</reference>
<dbReference type="EnsemblMetazoa" id="tetur06g01680.1">
    <property type="protein sequence ID" value="tetur06g01680.1"/>
    <property type="gene ID" value="tetur06g01680"/>
</dbReference>
<protein>
    <recommendedName>
        <fullName evidence="7">Cuticle protein 16.8</fullName>
    </recommendedName>
</protein>
<dbReference type="PROSITE" id="PS51155">
    <property type="entry name" value="CHIT_BIND_RR_2"/>
    <property type="match status" value="1"/>
</dbReference>
<sequence>MIKSFILLGCLTVCSIASPAYYGYNGPSSRYSHIPKAAYAIPAPSYASPKASYAEPLYDHKPQPYSFGYDINDGYGNKNHQQEEGDEYGAKRGSYGYTDAHGIYRKVDYVADKHGFRATVSTNEPGTAPKDPADVKMIAKEPPTHSVYAAPAYLRPSYASYGPSKSDYSRPDYRMDSYHSSPYGPRRHY</sequence>
<organism evidence="5 6">
    <name type="scientific">Tetranychus urticae</name>
    <name type="common">Two-spotted spider mite</name>
    <dbReference type="NCBI Taxonomy" id="32264"/>
    <lineage>
        <taxon>Eukaryota</taxon>
        <taxon>Metazoa</taxon>
        <taxon>Ecdysozoa</taxon>
        <taxon>Arthropoda</taxon>
        <taxon>Chelicerata</taxon>
        <taxon>Arachnida</taxon>
        <taxon>Acari</taxon>
        <taxon>Acariformes</taxon>
        <taxon>Trombidiformes</taxon>
        <taxon>Prostigmata</taxon>
        <taxon>Eleutherengona</taxon>
        <taxon>Raphignathae</taxon>
        <taxon>Tetranychoidea</taxon>
        <taxon>Tetranychidae</taxon>
        <taxon>Tetranychus</taxon>
    </lineage>
</organism>
<dbReference type="Proteomes" id="UP000015104">
    <property type="component" value="Unassembled WGS sequence"/>
</dbReference>
<dbReference type="GO" id="GO:0008010">
    <property type="term" value="F:structural constituent of chitin-based larval cuticle"/>
    <property type="evidence" value="ECO:0007669"/>
    <property type="project" value="TreeGrafter"/>
</dbReference>
<keyword evidence="6" id="KW-1185">Reference proteome</keyword>
<name>T1K6T8_TETUR</name>
<dbReference type="OMA" id="YGPRRHY"/>
<evidence type="ECO:0000256" key="4">
    <source>
        <dbReference type="SAM" id="SignalP"/>
    </source>
</evidence>
<proteinExistence type="predicted"/>
<keyword evidence="1 2" id="KW-0193">Cuticle</keyword>
<evidence type="ECO:0000256" key="1">
    <source>
        <dbReference type="ARBA" id="ARBA00022460"/>
    </source>
</evidence>
<evidence type="ECO:0000313" key="5">
    <source>
        <dbReference type="EnsemblMetazoa" id="tetur06g01680.1"/>
    </source>
</evidence>
<keyword evidence="4" id="KW-0732">Signal</keyword>
<evidence type="ECO:0000313" key="6">
    <source>
        <dbReference type="Proteomes" id="UP000015104"/>
    </source>
</evidence>
<evidence type="ECO:0008006" key="7">
    <source>
        <dbReference type="Google" id="ProtNLM"/>
    </source>
</evidence>
<dbReference type="Gene3D" id="3.10.50.10">
    <property type="match status" value="1"/>
</dbReference>
<dbReference type="HOGENOM" id="CLU_1410492_0_0_1"/>
<dbReference type="PANTHER" id="PTHR10380">
    <property type="entry name" value="CUTICLE PROTEIN"/>
    <property type="match status" value="1"/>
</dbReference>
<dbReference type="EMBL" id="CAEY01001796">
    <property type="status" value="NOT_ANNOTATED_CDS"/>
    <property type="molecule type" value="Genomic_DNA"/>
</dbReference>
<gene>
    <name evidence="5" type="primary">107361067</name>
</gene>
<dbReference type="Pfam" id="PF00379">
    <property type="entry name" value="Chitin_bind_4"/>
    <property type="match status" value="1"/>
</dbReference>
<feature type="signal peptide" evidence="4">
    <location>
        <begin position="1"/>
        <end position="17"/>
    </location>
</feature>
<dbReference type="OrthoDB" id="6514991at2759"/>
<feature type="compositionally biased region" description="Basic and acidic residues" evidence="3">
    <location>
        <begin position="167"/>
        <end position="177"/>
    </location>
</feature>
<evidence type="ECO:0000256" key="2">
    <source>
        <dbReference type="PROSITE-ProRule" id="PRU00497"/>
    </source>
</evidence>
<dbReference type="GO" id="GO:0062129">
    <property type="term" value="C:chitin-based extracellular matrix"/>
    <property type="evidence" value="ECO:0007669"/>
    <property type="project" value="TreeGrafter"/>
</dbReference>
<dbReference type="PANTHER" id="PTHR10380:SF173">
    <property type="entry name" value="CUTICULAR PROTEIN 47EF, ISOFORM C-RELATED"/>
    <property type="match status" value="1"/>
</dbReference>
<feature type="region of interest" description="Disordered" evidence="3">
    <location>
        <begin position="157"/>
        <end position="189"/>
    </location>
</feature>
<dbReference type="InterPro" id="IPR050468">
    <property type="entry name" value="Cuticle_Struct_Prot"/>
</dbReference>
<dbReference type="KEGG" id="tut:107361067"/>
<dbReference type="AlphaFoldDB" id="T1K6T8"/>